<dbReference type="InterPro" id="IPR002314">
    <property type="entry name" value="aa-tRNA-synt_IIb"/>
</dbReference>
<dbReference type="RefSeq" id="WP_159360972.1">
    <property type="nucleotide sequence ID" value="NZ_CP047394.1"/>
</dbReference>
<reference evidence="2 3" key="1">
    <citation type="submission" date="2019-06" db="EMBL/GenBank/DDBJ databases">
        <title>An operon consisting of a P-type ATPase gene and a transcriptional regular gene given the different cadmium resistance in Bacillus vietamensis 151-6 and Bacillus marisflavi 151-25.</title>
        <authorList>
            <person name="Yu X."/>
        </authorList>
    </citation>
    <scope>NUCLEOTIDE SEQUENCE [LARGE SCALE GENOMIC DNA]</scope>
    <source>
        <strain evidence="2 3">151-6</strain>
    </source>
</reference>
<proteinExistence type="predicted"/>
<evidence type="ECO:0000313" key="2">
    <source>
        <dbReference type="EMBL" id="QHE59813.1"/>
    </source>
</evidence>
<dbReference type="GO" id="GO:0004812">
    <property type="term" value="F:aminoacyl-tRNA ligase activity"/>
    <property type="evidence" value="ECO:0007669"/>
    <property type="project" value="InterPro"/>
</dbReference>
<dbReference type="SMR" id="A0A6I6UML9"/>
<dbReference type="Gene3D" id="3.30.930.10">
    <property type="entry name" value="Bira Bifunctional Protein, Domain 2"/>
    <property type="match status" value="1"/>
</dbReference>
<dbReference type="EMBL" id="CP047394">
    <property type="protein sequence ID" value="QHE59813.1"/>
    <property type="molecule type" value="Genomic_DNA"/>
</dbReference>
<dbReference type="GO" id="GO:0016740">
    <property type="term" value="F:transferase activity"/>
    <property type="evidence" value="ECO:0007669"/>
    <property type="project" value="UniProtKB-ARBA"/>
</dbReference>
<accession>A0A6I6UML9</accession>
<dbReference type="GO" id="GO:0140096">
    <property type="term" value="F:catalytic activity, acting on a protein"/>
    <property type="evidence" value="ECO:0007669"/>
    <property type="project" value="UniProtKB-ARBA"/>
</dbReference>
<feature type="domain" description="Aminoacyl-tRNA synthetase class II (G/ P/ S/T)" evidence="1">
    <location>
        <begin position="183"/>
        <end position="349"/>
    </location>
</feature>
<dbReference type="SUPFAM" id="SSF55681">
    <property type="entry name" value="Class II aaRS and biotin synthetases"/>
    <property type="match status" value="1"/>
</dbReference>
<dbReference type="KEGG" id="bvq:FHE72_01215"/>
<evidence type="ECO:0000313" key="3">
    <source>
        <dbReference type="Proteomes" id="UP000465062"/>
    </source>
</evidence>
<dbReference type="GO" id="GO:0005524">
    <property type="term" value="F:ATP binding"/>
    <property type="evidence" value="ECO:0007669"/>
    <property type="project" value="InterPro"/>
</dbReference>
<dbReference type="Proteomes" id="UP000465062">
    <property type="component" value="Chromosome"/>
</dbReference>
<evidence type="ECO:0000259" key="1">
    <source>
        <dbReference type="Pfam" id="PF00587"/>
    </source>
</evidence>
<gene>
    <name evidence="2" type="ORF">FHE72_01215</name>
</gene>
<dbReference type="InterPro" id="IPR045864">
    <property type="entry name" value="aa-tRNA-synth_II/BPL/LPL"/>
</dbReference>
<sequence>MKKILYNIPKSLNSIQKEEFIECVNFLTKKIVNIEYDDYSLILHLNDIPEHEIKELKESLANLLMEIKSKKIIKEKELKSNIEDIKPPSLYKEKDRFNNLFLTEEEIGLLDLLDKKLIDIAKKYNSTMRQYPGLLSEEVMNKSSYNHNFPQNIGMIFDIPHDYYNIEAYRESKDSNYAEYSGVYMQPCICYHCYDEWRNNIANKVITAKGACYRHEVPWKKNKFRKNEFQMREIVFIGTKNEVLTLREQFIQEVWSLFNTLGLKGKVVTANDPFFFNDNFKKGMYQKLTNSKYELLYKSKEHSYISIASFNFCDDVVCKSYGLMNLNHEYYYSGCVAFGLDRWLVSIMELDDYGLYKAKQHLQGES</sequence>
<dbReference type="AlphaFoldDB" id="A0A6I6UML9"/>
<name>A0A6I6UML9_9BACI</name>
<protein>
    <recommendedName>
        <fullName evidence="1">Aminoacyl-tRNA synthetase class II (G/ P/ S/T) domain-containing protein</fullName>
    </recommendedName>
</protein>
<dbReference type="Pfam" id="PF00587">
    <property type="entry name" value="tRNA-synt_2b"/>
    <property type="match status" value="1"/>
</dbReference>
<dbReference type="GO" id="GO:0006418">
    <property type="term" value="P:tRNA aminoacylation for protein translation"/>
    <property type="evidence" value="ECO:0007669"/>
    <property type="project" value="InterPro"/>
</dbReference>
<organism evidence="2 3">
    <name type="scientific">Rossellomorea vietnamensis</name>
    <dbReference type="NCBI Taxonomy" id="218284"/>
    <lineage>
        <taxon>Bacteria</taxon>
        <taxon>Bacillati</taxon>
        <taxon>Bacillota</taxon>
        <taxon>Bacilli</taxon>
        <taxon>Bacillales</taxon>
        <taxon>Bacillaceae</taxon>
        <taxon>Rossellomorea</taxon>
    </lineage>
</organism>